<protein>
    <submittedName>
        <fullName evidence="6">TetR/AcrR family transcriptional regulator</fullName>
    </submittedName>
</protein>
<evidence type="ECO:0000256" key="3">
    <source>
        <dbReference type="ARBA" id="ARBA00023163"/>
    </source>
</evidence>
<dbReference type="InterPro" id="IPR050109">
    <property type="entry name" value="HTH-type_TetR-like_transc_reg"/>
</dbReference>
<evidence type="ECO:0000313" key="7">
    <source>
        <dbReference type="Proteomes" id="UP001149140"/>
    </source>
</evidence>
<keyword evidence="3" id="KW-0804">Transcription</keyword>
<dbReference type="PROSITE" id="PS50977">
    <property type="entry name" value="HTH_TETR_2"/>
    <property type="match status" value="1"/>
</dbReference>
<dbReference type="PANTHER" id="PTHR30055">
    <property type="entry name" value="HTH-TYPE TRANSCRIPTIONAL REGULATOR RUTR"/>
    <property type="match status" value="1"/>
</dbReference>
<dbReference type="PANTHER" id="PTHR30055:SF234">
    <property type="entry name" value="HTH-TYPE TRANSCRIPTIONAL REGULATOR BETI"/>
    <property type="match status" value="1"/>
</dbReference>
<dbReference type="EMBL" id="JAPDOD010000047">
    <property type="protein sequence ID" value="MDA0165483.1"/>
    <property type="molecule type" value="Genomic_DNA"/>
</dbReference>
<dbReference type="SUPFAM" id="SSF46689">
    <property type="entry name" value="Homeodomain-like"/>
    <property type="match status" value="1"/>
</dbReference>
<feature type="domain" description="HTH tetR-type" evidence="5">
    <location>
        <begin position="7"/>
        <end position="67"/>
    </location>
</feature>
<dbReference type="PRINTS" id="PR00455">
    <property type="entry name" value="HTHTETR"/>
</dbReference>
<organism evidence="6 7">
    <name type="scientific">Solirubrobacter ginsenosidimutans</name>
    <dbReference type="NCBI Taxonomy" id="490573"/>
    <lineage>
        <taxon>Bacteria</taxon>
        <taxon>Bacillati</taxon>
        <taxon>Actinomycetota</taxon>
        <taxon>Thermoleophilia</taxon>
        <taxon>Solirubrobacterales</taxon>
        <taxon>Solirubrobacteraceae</taxon>
        <taxon>Solirubrobacter</taxon>
    </lineage>
</organism>
<proteinExistence type="predicted"/>
<comment type="caution">
    <text evidence="6">The sequence shown here is derived from an EMBL/GenBank/DDBJ whole genome shotgun (WGS) entry which is preliminary data.</text>
</comment>
<dbReference type="GO" id="GO:0003700">
    <property type="term" value="F:DNA-binding transcription factor activity"/>
    <property type="evidence" value="ECO:0007669"/>
    <property type="project" value="TreeGrafter"/>
</dbReference>
<dbReference type="SUPFAM" id="SSF48498">
    <property type="entry name" value="Tetracyclin repressor-like, C-terminal domain"/>
    <property type="match status" value="1"/>
</dbReference>
<evidence type="ECO:0000256" key="1">
    <source>
        <dbReference type="ARBA" id="ARBA00023015"/>
    </source>
</evidence>
<dbReference type="Gene3D" id="1.10.357.10">
    <property type="entry name" value="Tetracycline Repressor, domain 2"/>
    <property type="match status" value="1"/>
</dbReference>
<dbReference type="InterPro" id="IPR036271">
    <property type="entry name" value="Tet_transcr_reg_TetR-rel_C_sf"/>
</dbReference>
<keyword evidence="7" id="KW-1185">Reference proteome</keyword>
<dbReference type="AlphaFoldDB" id="A0A9X3N1R9"/>
<evidence type="ECO:0000256" key="2">
    <source>
        <dbReference type="ARBA" id="ARBA00023125"/>
    </source>
</evidence>
<dbReference type="InterPro" id="IPR001647">
    <property type="entry name" value="HTH_TetR"/>
</dbReference>
<dbReference type="Pfam" id="PF00440">
    <property type="entry name" value="TetR_N"/>
    <property type="match status" value="1"/>
</dbReference>
<evidence type="ECO:0000313" key="6">
    <source>
        <dbReference type="EMBL" id="MDA0165483.1"/>
    </source>
</evidence>
<evidence type="ECO:0000259" key="5">
    <source>
        <dbReference type="PROSITE" id="PS50977"/>
    </source>
</evidence>
<dbReference type="Proteomes" id="UP001149140">
    <property type="component" value="Unassembled WGS sequence"/>
</dbReference>
<reference evidence="6" key="1">
    <citation type="submission" date="2022-10" db="EMBL/GenBank/DDBJ databases">
        <title>The WGS of Solirubrobacter ginsenosidimutans DSM 21036.</title>
        <authorList>
            <person name="Jiang Z."/>
        </authorList>
    </citation>
    <scope>NUCLEOTIDE SEQUENCE</scope>
    <source>
        <strain evidence="6">DSM 21036</strain>
    </source>
</reference>
<gene>
    <name evidence="6" type="ORF">OM076_34760</name>
</gene>
<evidence type="ECO:0000256" key="4">
    <source>
        <dbReference type="PROSITE-ProRule" id="PRU00335"/>
    </source>
</evidence>
<dbReference type="InterPro" id="IPR009057">
    <property type="entry name" value="Homeodomain-like_sf"/>
</dbReference>
<keyword evidence="1" id="KW-0805">Transcription regulation</keyword>
<dbReference type="RefSeq" id="WP_270044741.1">
    <property type="nucleotide sequence ID" value="NZ_JAPDOD010000047.1"/>
</dbReference>
<feature type="DNA-binding region" description="H-T-H motif" evidence="4">
    <location>
        <begin position="30"/>
        <end position="49"/>
    </location>
</feature>
<name>A0A9X3N1R9_9ACTN</name>
<accession>A0A9X3N1R9</accession>
<keyword evidence="2 4" id="KW-0238">DNA-binding</keyword>
<dbReference type="GO" id="GO:0000976">
    <property type="term" value="F:transcription cis-regulatory region binding"/>
    <property type="evidence" value="ECO:0007669"/>
    <property type="project" value="TreeGrafter"/>
</dbReference>
<sequence length="178" mass="19462">MARMSGSERREQLLDATKAIVVADGFHAVSIEAVARAAGITRPIVYGHFADLGGLLEALVERESRRALSQLPETYDDLLAALTAYLEAVRADPDTWRLVLMPQEGAPRLLHERIAAGRAAVIARLAQTPRPDSNLPDPELCAHMLSAYADEAARLVLQDYDVARILELTRWALARLGA</sequence>